<proteinExistence type="predicted"/>
<feature type="domain" description="Reelin" evidence="1">
    <location>
        <begin position="181"/>
        <end position="256"/>
    </location>
</feature>
<dbReference type="CDD" id="cd08544">
    <property type="entry name" value="Reeler"/>
    <property type="match status" value="1"/>
</dbReference>
<name>A0AB34GUF3_ESCRO</name>
<dbReference type="Proteomes" id="UP001159641">
    <property type="component" value="Unassembled WGS sequence"/>
</dbReference>
<dbReference type="Gene3D" id="2.60.40.4060">
    <property type="entry name" value="Reeler domain"/>
    <property type="match status" value="1"/>
</dbReference>
<gene>
    <name evidence="2" type="ORF">J1605_010129</name>
</gene>
<dbReference type="EMBL" id="JAIQCJ010002112">
    <property type="protein sequence ID" value="KAJ8782421.1"/>
    <property type="molecule type" value="Genomic_DNA"/>
</dbReference>
<dbReference type="InterPro" id="IPR042307">
    <property type="entry name" value="Reeler_sf"/>
</dbReference>
<evidence type="ECO:0000313" key="2">
    <source>
        <dbReference type="EMBL" id="KAJ8782421.1"/>
    </source>
</evidence>
<reference evidence="2 3" key="1">
    <citation type="submission" date="2022-11" db="EMBL/GenBank/DDBJ databases">
        <title>Whole genome sequence of Eschrichtius robustus ER-17-0199.</title>
        <authorList>
            <person name="Bruniche-Olsen A."/>
            <person name="Black A.N."/>
            <person name="Fields C.J."/>
            <person name="Walden K."/>
            <person name="Dewoody J.A."/>
        </authorList>
    </citation>
    <scope>NUCLEOTIDE SEQUENCE [LARGE SCALE GENOMIC DNA]</scope>
    <source>
        <strain evidence="2">ER-17-0199</strain>
        <tissue evidence="2">Blubber</tissue>
    </source>
</reference>
<dbReference type="PANTHER" id="PTHR45828:SF51">
    <property type="entry name" value="REELIN DOMAIN-CONTAINING PROTEIN 1"/>
    <property type="match status" value="1"/>
</dbReference>
<dbReference type="InterPro" id="IPR002861">
    <property type="entry name" value="Reeler_dom"/>
</dbReference>
<comment type="caution">
    <text evidence="2">The sequence shown here is derived from an EMBL/GenBank/DDBJ whole genome shotgun (WGS) entry which is preliminary data.</text>
</comment>
<dbReference type="Pfam" id="PF02014">
    <property type="entry name" value="Reeler"/>
    <property type="match status" value="1"/>
</dbReference>
<dbReference type="PANTHER" id="PTHR45828">
    <property type="entry name" value="CYTOCHROME B561/FERRIC REDUCTASE TRANSMEMBRANE"/>
    <property type="match status" value="1"/>
</dbReference>
<evidence type="ECO:0000313" key="3">
    <source>
        <dbReference type="Proteomes" id="UP001159641"/>
    </source>
</evidence>
<evidence type="ECO:0000259" key="1">
    <source>
        <dbReference type="Pfam" id="PF02014"/>
    </source>
</evidence>
<keyword evidence="3" id="KW-1185">Reference proteome</keyword>
<accession>A0AB34GUF3</accession>
<dbReference type="InterPro" id="IPR051237">
    <property type="entry name" value="Ferric-chelate_Red/DefProt"/>
</dbReference>
<sequence>MQNQSQFFLVLQTGLNNDDVETVHEDVDNKVLVGKKLRDLRRGGEDEIYGFGGDLRDVALTPLPPRGQDEGPRCPRRLGLCHSLPGIQLLCLFPWGRLGGLCGHAPSTFQPSLRTPGPTTSPFSAAALPTHWVTRLRVCMGEALRDPQEPLGPSDKFQVVFVPVTKWNSLKCVDLEWMFSVEVAVRSSRDFMGFLLQARRESDHQIAGTFVFIPPHSKPMACFEEADTVTHVDKSRKRNLSFAWQAPAHPVGDIRFL</sequence>
<protein>
    <recommendedName>
        <fullName evidence="1">Reelin domain-containing protein</fullName>
    </recommendedName>
</protein>
<dbReference type="GO" id="GO:0016020">
    <property type="term" value="C:membrane"/>
    <property type="evidence" value="ECO:0007669"/>
    <property type="project" value="TreeGrafter"/>
</dbReference>
<dbReference type="AlphaFoldDB" id="A0AB34GUF3"/>
<organism evidence="2 3">
    <name type="scientific">Eschrichtius robustus</name>
    <name type="common">California gray whale</name>
    <name type="synonym">Eschrichtius gibbosus</name>
    <dbReference type="NCBI Taxonomy" id="9764"/>
    <lineage>
        <taxon>Eukaryota</taxon>
        <taxon>Metazoa</taxon>
        <taxon>Chordata</taxon>
        <taxon>Craniata</taxon>
        <taxon>Vertebrata</taxon>
        <taxon>Euteleostomi</taxon>
        <taxon>Mammalia</taxon>
        <taxon>Eutheria</taxon>
        <taxon>Laurasiatheria</taxon>
        <taxon>Artiodactyla</taxon>
        <taxon>Whippomorpha</taxon>
        <taxon>Cetacea</taxon>
        <taxon>Mysticeti</taxon>
        <taxon>Eschrichtiidae</taxon>
        <taxon>Eschrichtius</taxon>
    </lineage>
</organism>